<dbReference type="Pfam" id="PF21858">
    <property type="entry name" value="DUF6914"/>
    <property type="match status" value="1"/>
</dbReference>
<reference evidence="2" key="1">
    <citation type="journal article" date="2014" name="Proc. Natl. Acad. Sci. U.S.A.">
        <title>Extensive sampling of basidiomycete genomes demonstrates inadequacy of the white-rot/brown-rot paradigm for wood decay fungi.</title>
        <authorList>
            <person name="Riley R."/>
            <person name="Salamov A.A."/>
            <person name="Brown D.W."/>
            <person name="Nagy L.G."/>
            <person name="Floudas D."/>
            <person name="Held B.W."/>
            <person name="Levasseur A."/>
            <person name="Lombard V."/>
            <person name="Morin E."/>
            <person name="Otillar R."/>
            <person name="Lindquist E.A."/>
            <person name="Sun H."/>
            <person name="LaButti K.M."/>
            <person name="Schmutz J."/>
            <person name="Jabbour D."/>
            <person name="Luo H."/>
            <person name="Baker S.E."/>
            <person name="Pisabarro A.G."/>
            <person name="Walton J.D."/>
            <person name="Blanchette R.A."/>
            <person name="Henrissat B."/>
            <person name="Martin F."/>
            <person name="Cullen D."/>
            <person name="Hibbett D.S."/>
            <person name="Grigoriev I.V."/>
        </authorList>
    </citation>
    <scope>NUCLEOTIDE SEQUENCE [LARGE SCALE GENOMIC DNA]</scope>
    <source>
        <strain evidence="2">MUCL 33604</strain>
    </source>
</reference>
<keyword evidence="2" id="KW-1185">Reference proteome</keyword>
<dbReference type="AlphaFoldDB" id="A0A067Q352"/>
<dbReference type="EMBL" id="KL197720">
    <property type="protein sequence ID" value="KDQ57016.1"/>
    <property type="molecule type" value="Genomic_DNA"/>
</dbReference>
<protein>
    <submittedName>
        <fullName evidence="1">Uncharacterized protein</fullName>
    </submittedName>
</protein>
<gene>
    <name evidence="1" type="ORF">JAAARDRAFT_58495</name>
</gene>
<accession>A0A067Q352</accession>
<sequence length="209" mass="23775">MQFETPFQQELMSTNAAFGHQHPGVAPAPTSNRSNKNRLYIGFYHQRHQWDPSVRFRTALLLAPKKPDISSPQSWRYHIRDSFSSQGAIRWEYEGTQVNIVGDDPARRLVALVFLTKLHQEQASGVSLALALRNVEVDPHGGDGGAREWVWNAIRYLVEEGVIPPFPLRAQTIWQNGYQFAQDMEDCQDNKAPTCDIYGRKQKSTVPRG</sequence>
<dbReference type="OrthoDB" id="2679825at2759"/>
<dbReference type="InParanoid" id="A0A067Q352"/>
<dbReference type="InterPro" id="IPR054208">
    <property type="entry name" value="DUF6914"/>
</dbReference>
<organism evidence="1 2">
    <name type="scientific">Jaapia argillacea MUCL 33604</name>
    <dbReference type="NCBI Taxonomy" id="933084"/>
    <lineage>
        <taxon>Eukaryota</taxon>
        <taxon>Fungi</taxon>
        <taxon>Dikarya</taxon>
        <taxon>Basidiomycota</taxon>
        <taxon>Agaricomycotina</taxon>
        <taxon>Agaricomycetes</taxon>
        <taxon>Agaricomycetidae</taxon>
        <taxon>Jaapiales</taxon>
        <taxon>Jaapiaceae</taxon>
        <taxon>Jaapia</taxon>
    </lineage>
</organism>
<evidence type="ECO:0000313" key="2">
    <source>
        <dbReference type="Proteomes" id="UP000027265"/>
    </source>
</evidence>
<name>A0A067Q352_9AGAM</name>
<proteinExistence type="predicted"/>
<evidence type="ECO:0000313" key="1">
    <source>
        <dbReference type="EMBL" id="KDQ57016.1"/>
    </source>
</evidence>
<dbReference type="HOGENOM" id="CLU_095770_0_0_1"/>
<dbReference type="Proteomes" id="UP000027265">
    <property type="component" value="Unassembled WGS sequence"/>
</dbReference>